<keyword evidence="1" id="KW-0812">Transmembrane</keyword>
<name>A0A174E5W0_9FIRM</name>
<protein>
    <submittedName>
        <fullName evidence="2">Uncharacterized protein</fullName>
    </submittedName>
</protein>
<dbReference type="RefSeq" id="WP_055227670.1">
    <property type="nucleotide sequence ID" value="NZ_CYYV01000007.1"/>
</dbReference>
<evidence type="ECO:0000313" key="3">
    <source>
        <dbReference type="Proteomes" id="UP000095706"/>
    </source>
</evidence>
<evidence type="ECO:0000256" key="1">
    <source>
        <dbReference type="SAM" id="Phobius"/>
    </source>
</evidence>
<keyword evidence="1" id="KW-0472">Membrane</keyword>
<proteinExistence type="predicted"/>
<dbReference type="AlphaFoldDB" id="A0A174E5W0"/>
<gene>
    <name evidence="2" type="ORF">ERS852406_01717</name>
</gene>
<organism evidence="2 3">
    <name type="scientific">Fusicatenibacter saccharivorans</name>
    <dbReference type="NCBI Taxonomy" id="1150298"/>
    <lineage>
        <taxon>Bacteria</taxon>
        <taxon>Bacillati</taxon>
        <taxon>Bacillota</taxon>
        <taxon>Clostridia</taxon>
        <taxon>Lachnospirales</taxon>
        <taxon>Lachnospiraceae</taxon>
        <taxon>Fusicatenibacter</taxon>
    </lineage>
</organism>
<evidence type="ECO:0000313" key="2">
    <source>
        <dbReference type="EMBL" id="CUO31675.1"/>
    </source>
</evidence>
<feature type="transmembrane region" description="Helical" evidence="1">
    <location>
        <begin position="12"/>
        <end position="35"/>
    </location>
</feature>
<accession>A0A174E5W0</accession>
<keyword evidence="1" id="KW-1133">Transmembrane helix</keyword>
<dbReference type="Proteomes" id="UP000095706">
    <property type="component" value="Unassembled WGS sequence"/>
</dbReference>
<reference evidence="2 3" key="1">
    <citation type="submission" date="2015-09" db="EMBL/GenBank/DDBJ databases">
        <authorList>
            <consortium name="Pathogen Informatics"/>
        </authorList>
    </citation>
    <scope>NUCLEOTIDE SEQUENCE [LARGE SCALE GENOMIC DNA]</scope>
    <source>
        <strain evidence="2 3">2789STDY5608849</strain>
    </source>
</reference>
<sequence length="95" mass="11036">MTEMKYIFPKQLQSVAALAFIAVLIALLLILTVMVHMRNRKLKRMLEEQMAERRLLDKICSDFTAVYYVELNIGFFEILHINDGTNAKKNESETV</sequence>
<dbReference type="EMBL" id="CYYV01000007">
    <property type="protein sequence ID" value="CUO31675.1"/>
    <property type="molecule type" value="Genomic_DNA"/>
</dbReference>